<keyword evidence="2" id="KW-1185">Reference proteome</keyword>
<proteinExistence type="predicted"/>
<feature type="non-terminal residue" evidence="1">
    <location>
        <position position="1"/>
    </location>
</feature>
<dbReference type="Proteomes" id="UP000469215">
    <property type="component" value="Unassembled WGS sequence"/>
</dbReference>
<protein>
    <submittedName>
        <fullName evidence="1">Uncharacterized protein</fullName>
    </submittedName>
</protein>
<name>A0A6N9HAJ5_9MICO</name>
<gene>
    <name evidence="1" type="ORF">GSY69_13915</name>
</gene>
<dbReference type="EMBL" id="WWEQ01000142">
    <property type="protein sequence ID" value="MYM21015.1"/>
    <property type="molecule type" value="Genomic_DNA"/>
</dbReference>
<accession>A0A6N9HAJ5</accession>
<evidence type="ECO:0000313" key="1">
    <source>
        <dbReference type="EMBL" id="MYM21015.1"/>
    </source>
</evidence>
<dbReference type="AlphaFoldDB" id="A0A6N9HAJ5"/>
<comment type="caution">
    <text evidence="1">The sequence shown here is derived from an EMBL/GenBank/DDBJ whole genome shotgun (WGS) entry which is preliminary data.</text>
</comment>
<organism evidence="1 2">
    <name type="scientific">Brevibacterium rongguiense</name>
    <dbReference type="NCBI Taxonomy" id="2695267"/>
    <lineage>
        <taxon>Bacteria</taxon>
        <taxon>Bacillati</taxon>
        <taxon>Actinomycetota</taxon>
        <taxon>Actinomycetes</taxon>
        <taxon>Micrococcales</taxon>
        <taxon>Brevibacteriaceae</taxon>
        <taxon>Brevibacterium</taxon>
    </lineage>
</organism>
<sequence length="88" mass="10064">PAFEAVEISDLSLNDNPTRAIRTLHRSDPRRPGVLLRRYDTTFVPYTAKRATPFASAFCVSPNGKIERFHRTLAEGWAYARFYSSETE</sequence>
<evidence type="ECO:0000313" key="2">
    <source>
        <dbReference type="Proteomes" id="UP000469215"/>
    </source>
</evidence>
<reference evidence="1 2" key="1">
    <citation type="submission" date="2020-01" db="EMBL/GenBank/DDBJ databases">
        <authorList>
            <person name="Deng T."/>
        </authorList>
    </citation>
    <scope>NUCLEOTIDE SEQUENCE [LARGE SCALE GENOMIC DNA]</scope>
    <source>
        <strain evidence="1 2">5221</strain>
    </source>
</reference>